<comment type="caution">
    <text evidence="1">The sequence shown here is derived from an EMBL/GenBank/DDBJ whole genome shotgun (WGS) entry which is preliminary data.</text>
</comment>
<sequence>MNNDQIQSSNYKCKPIPDRLVNALVKEVIFKEVQVKEIEEVIKICKNIKSIEGCNLEVCRINVYDSEDKNDWIIFIEFKLTISYMSKYGYSSSVKKVIYYEKEVPKPLQVKNYEENYEFAELFPCVSIPRAECLAVDFDNVSYFCLITAVIEFKVSITVIAKKELLVMSYLPDALNSTKD</sequence>
<evidence type="ECO:0000313" key="1">
    <source>
        <dbReference type="EMBL" id="TCO77910.1"/>
    </source>
</evidence>
<dbReference type="RefSeq" id="WP_132243485.1">
    <property type="nucleotide sequence ID" value="NZ_SLWV01000005.1"/>
</dbReference>
<evidence type="ECO:0000313" key="2">
    <source>
        <dbReference type="Proteomes" id="UP000294919"/>
    </source>
</evidence>
<gene>
    <name evidence="1" type="ORF">EV214_1056</name>
</gene>
<proteinExistence type="predicted"/>
<reference evidence="1 2" key="1">
    <citation type="submission" date="2019-03" db="EMBL/GenBank/DDBJ databases">
        <title>Genomic Encyclopedia of Type Strains, Phase IV (KMG-IV): sequencing the most valuable type-strain genomes for metagenomic binning, comparative biology and taxonomic classification.</title>
        <authorList>
            <person name="Goeker M."/>
        </authorList>
    </citation>
    <scope>NUCLEOTIDE SEQUENCE [LARGE SCALE GENOMIC DNA]</scope>
    <source>
        <strain evidence="1 2">DSM 102940</strain>
    </source>
</reference>
<name>A0A4V2SC38_9FIRM</name>
<accession>A0A4V2SC38</accession>
<protein>
    <submittedName>
        <fullName evidence="1">Uncharacterized protein</fullName>
    </submittedName>
</protein>
<keyword evidence="2" id="KW-1185">Reference proteome</keyword>
<dbReference type="EMBL" id="SLWV01000005">
    <property type="protein sequence ID" value="TCO77910.1"/>
    <property type="molecule type" value="Genomic_DNA"/>
</dbReference>
<dbReference type="AlphaFoldDB" id="A0A4V2SC38"/>
<organism evidence="1 2">
    <name type="scientific">Marinisporobacter balticus</name>
    <dbReference type="NCBI Taxonomy" id="2018667"/>
    <lineage>
        <taxon>Bacteria</taxon>
        <taxon>Bacillati</taxon>
        <taxon>Bacillota</taxon>
        <taxon>Clostridia</taxon>
        <taxon>Peptostreptococcales</taxon>
        <taxon>Thermotaleaceae</taxon>
        <taxon>Marinisporobacter</taxon>
    </lineage>
</organism>
<dbReference type="Proteomes" id="UP000294919">
    <property type="component" value="Unassembled WGS sequence"/>
</dbReference>